<dbReference type="SMART" id="SM00248">
    <property type="entry name" value="ANK"/>
    <property type="match status" value="6"/>
</dbReference>
<accession>A0A024FY92</accession>
<evidence type="ECO:0000256" key="2">
    <source>
        <dbReference type="PROSITE-ProRule" id="PRU00168"/>
    </source>
</evidence>
<evidence type="ECO:0000313" key="7">
    <source>
        <dbReference type="Proteomes" id="UP000053237"/>
    </source>
</evidence>
<dbReference type="GO" id="GO:0005085">
    <property type="term" value="F:guanyl-nucleotide exchange factor activity"/>
    <property type="evidence" value="ECO:0007669"/>
    <property type="project" value="UniProtKB-KW"/>
</dbReference>
<keyword evidence="2" id="KW-0344">Guanine-nucleotide releasing factor</keyword>
<evidence type="ECO:0000313" key="6">
    <source>
        <dbReference type="EMBL" id="CCI39367.1"/>
    </source>
</evidence>
<dbReference type="Gene3D" id="3.40.50.10890">
    <property type="match status" value="1"/>
</dbReference>
<dbReference type="InterPro" id="IPR001849">
    <property type="entry name" value="PH_domain"/>
</dbReference>
<dbReference type="SUPFAM" id="SSF109993">
    <property type="entry name" value="VPS9 domain"/>
    <property type="match status" value="1"/>
</dbReference>
<dbReference type="Pfam" id="PF16661">
    <property type="entry name" value="Lactamase_B_6"/>
    <property type="match status" value="1"/>
</dbReference>
<dbReference type="Gene3D" id="1.10.840.10">
    <property type="entry name" value="Ras guanine-nucleotide exchange factors catalytic domain"/>
    <property type="match status" value="1"/>
</dbReference>
<feature type="domain" description="PH" evidence="4">
    <location>
        <begin position="81"/>
        <end position="180"/>
    </location>
</feature>
<dbReference type="InterPro" id="IPR001895">
    <property type="entry name" value="RASGEF_cat_dom"/>
</dbReference>
<dbReference type="GO" id="GO:0016180">
    <property type="term" value="P:snRNA processing"/>
    <property type="evidence" value="ECO:0007669"/>
    <property type="project" value="TreeGrafter"/>
</dbReference>
<feature type="domain" description="Ras-GEF" evidence="5">
    <location>
        <begin position="1058"/>
        <end position="1282"/>
    </location>
</feature>
<dbReference type="PROSITE" id="PS50088">
    <property type="entry name" value="ANK_REPEAT"/>
    <property type="match status" value="3"/>
</dbReference>
<dbReference type="InParanoid" id="A0A024FY92"/>
<dbReference type="SMART" id="SM00147">
    <property type="entry name" value="RasGEF"/>
    <property type="match status" value="1"/>
</dbReference>
<dbReference type="Gene3D" id="3.60.15.10">
    <property type="entry name" value="Ribonuclease Z/Hydroxyacylglutathione hydrolase-like"/>
    <property type="match status" value="1"/>
</dbReference>
<dbReference type="PROSITE" id="PS50297">
    <property type="entry name" value="ANK_REP_REGION"/>
    <property type="match status" value="3"/>
</dbReference>
<dbReference type="InterPro" id="IPR036866">
    <property type="entry name" value="RibonucZ/Hydroxyglut_hydro"/>
</dbReference>
<dbReference type="InterPro" id="IPR011993">
    <property type="entry name" value="PH-like_dom_sf"/>
</dbReference>
<dbReference type="PROSITE" id="PS50009">
    <property type="entry name" value="RASGEF_CAT"/>
    <property type="match status" value="1"/>
</dbReference>
<dbReference type="Pfam" id="PF00169">
    <property type="entry name" value="PH"/>
    <property type="match status" value="1"/>
</dbReference>
<dbReference type="PANTHER" id="PTHR11203">
    <property type="entry name" value="CLEAVAGE AND POLYADENYLATION SPECIFICITY FACTOR FAMILY MEMBER"/>
    <property type="match status" value="1"/>
</dbReference>
<dbReference type="Gene3D" id="1.25.40.20">
    <property type="entry name" value="Ankyrin repeat-containing domain"/>
    <property type="match status" value="2"/>
</dbReference>
<sequence>MRAQQAKPKVYFSENKYIGENPIGSPALYEKNNLLNQNFVSLHHRHQSSTTGHLEQQKEICLEARRLANERHYARMLAMGEYIKMGWLRKQGHLWKSWRVRFFVLYTDGTLAYYRKRGDVKMKGYIKLNEGIIGIQYIDAWKTNRAYSFEIRKGFYRLLCHAQTQLEAEVWVSVLRSTRQLAPPDKTEFDLTAPEERMASIAVARHLNKFFVTRKEIVKLLHKFKASAKKRSSTGFHILAIMNSLIEQVESAVIDHYHRELYEDPYLEVLPGNEMIKLVRRQIEDRVFIPHVDVLHTSLQTKELRKLREKLNQNRITIQKQRDIIDFGLTEEMLGGCKWSSIIQAIDGIDNVSLPSHKLEFIVCAGKEAALSITHLHGSLSMLMESTLCAMFRYAVSLTAIEDLVSLRIIIKSTYKTHPVCSTAVPAVKAFLKAIKWIIDFKPSTEAITSENLLAPECSRSVVTISTEHIGIQLTTDVNGRGAIVHNIQRQSQAALSLAIDTGLSLVAVNDTPVFFMPLQNICSIVREAALPKRLTFFSEEYYHNQLELDLDILHYSMCLAAKRGDLDSLRWLSAQQVDMNTVTHWESSRGKQVLGLVPIPSEGSPLLAASCHGRYEAVCFLSENNANPNIKNYLGQTPLHVTGKSVDTARIIQKLIEHGAEVDSLDHRGYTPLMSMCENGMYEAAVTVLALGCTIDHTAWSEGFTALLVSTSAQQTELVDLLVSKGADPNSIASNGDTALHMAARHGRVDLIKCLLNAGANPNKTNRFGENPIIVALVSCSNGHINAESAQSCMRLLSAAGCDLSQLDMLGRGVRHLIAMFDQPAVYRGFQSILFAARRKSICEVGKLGFKSDDKDIFSFTADEYHDNESAYCARKLLLRTSQNCWSEMTTPKRVKANLLALSTSNSTVDTMMETYLSNPWLEFSEVVSFIFFIDSMTSMEDVLKLVDVYSRSEVKLRGFMFFVAILLYLKLPNESMNSNIWQQFSQAVSQHYQCPISEASNLMTKYVDRLNACFSLYGDESLIHDIYPRARQSIVDCISSSYSTEKFVANIASLISPTRFAEFCTIATHAVFSDIPVDDFMKSKPIDRSEHFHCAKRWFQHLLAFVVNVILSQPTAEGRRKNIRFFLKVAKHCLTLRNFDTLAAVLYAIQSTAIHRLRRTFEGLHDRAKESLHKMQLLCDKGCRELNRMMIESAAPCMPYLGLYLQNFVALSEIPIVTEQKHVNRKRLFTSGELVLDIMHKKSVAYALCLDLKINEMLRAELPYNSEESRYARSLELEPRGDTNYSQPCIASTEMRESDPSERDSWSVENVGLRQWLRKRKVTRRVRARPSAQMTFEWVIQSPVLYLGMVLSVEQLGNGAAFIVRESASNTTILLGCGEYIPSNVNDSEKKESLYEDDFGKGTARGSGTGSTRTSDQEPSRGRKRRHYLKALMDFGDQKSPDKQLYALDAILISDSRPASCWMLPYLTEKILSSTDTSIIMTHATRALSKKVISDLWKERYPNSPSTNSSSTSSSLFDAQDISKAFDKATAVSLRAKTRINDNLMITAYHAGHTFGGSCFHIEMISPTSTTTLFYVNGFNNNGTCVVVPSDIPRLYPDLLLTNSRYAVSVSETKAGMENDLVKAILESLQASGKVIIPVHRTGFIQELMTILYRYWKNYQLASIPIYVTDSAIQYPDRLSSLLGTSILSKAYRDVLADFNKHLGSDGQKTFFCQPFDWKLLHDQGKTSSFLVFTTPANIAQGDTCRVLKALANDPRNLIVLSEDCCPGNVSYSLYADPERSEASKKLGIEIECGVHYFPCGNEIDAKSIVDMARQLAPKHVLLSSSTVSDDDKFIGKYLLAQLKKDPYIGTHMQIDHVPLDGPMHIPFASRSIPIRIHKTFLKNPQDVQGVIIAETRRKMMLMTTGAGIRRLKKPRHNLQYSKSWKYVPEKATRKRKKDTRPASSGISFLLSASLASDEEEDDQEQPQANVMDILELIVEEGKQWLFDTPMHRQDLWIKTRSIELSVTIDWQICINWSYIDEELAGRMFAIAKQIVRDEYAKLV</sequence>
<feature type="repeat" description="ANK" evidence="1">
    <location>
        <begin position="736"/>
        <end position="768"/>
    </location>
</feature>
<dbReference type="SMART" id="SM00233">
    <property type="entry name" value="PH"/>
    <property type="match status" value="1"/>
</dbReference>
<dbReference type="Proteomes" id="UP000053237">
    <property type="component" value="Unassembled WGS sequence"/>
</dbReference>
<keyword evidence="1" id="KW-0040">ANK repeat</keyword>
<dbReference type="SUPFAM" id="SSF48403">
    <property type="entry name" value="Ankyrin repeat"/>
    <property type="match status" value="1"/>
</dbReference>
<name>A0A024FY92_9STRA</name>
<protein>
    <recommendedName>
        <fullName evidence="8">Calmodulin</fullName>
    </recommendedName>
</protein>
<evidence type="ECO:0008006" key="8">
    <source>
        <dbReference type="Google" id="ProtNLM"/>
    </source>
</evidence>
<dbReference type="GO" id="GO:0007264">
    <property type="term" value="P:small GTPase-mediated signal transduction"/>
    <property type="evidence" value="ECO:0007669"/>
    <property type="project" value="InterPro"/>
</dbReference>
<feature type="region of interest" description="Disordered" evidence="3">
    <location>
        <begin position="1400"/>
        <end position="1425"/>
    </location>
</feature>
<feature type="repeat" description="ANK" evidence="1">
    <location>
        <begin position="703"/>
        <end position="735"/>
    </location>
</feature>
<dbReference type="OrthoDB" id="546434at2759"/>
<dbReference type="InterPro" id="IPR023578">
    <property type="entry name" value="Ras_GEF_dom_sf"/>
</dbReference>
<evidence type="ECO:0000259" key="4">
    <source>
        <dbReference type="PROSITE" id="PS50003"/>
    </source>
</evidence>
<dbReference type="Pfam" id="PF00617">
    <property type="entry name" value="RasGEF"/>
    <property type="match status" value="1"/>
</dbReference>
<gene>
    <name evidence="6" type="ORF">BN9_001500</name>
</gene>
<organism evidence="6 7">
    <name type="scientific">Albugo candida</name>
    <dbReference type="NCBI Taxonomy" id="65357"/>
    <lineage>
        <taxon>Eukaryota</taxon>
        <taxon>Sar</taxon>
        <taxon>Stramenopiles</taxon>
        <taxon>Oomycota</taxon>
        <taxon>Peronosporomycetes</taxon>
        <taxon>Albuginales</taxon>
        <taxon>Albuginaceae</taxon>
        <taxon>Albugo</taxon>
    </lineage>
</organism>
<dbReference type="InterPro" id="IPR001279">
    <property type="entry name" value="Metallo-B-lactamas"/>
</dbReference>
<dbReference type="InterPro" id="IPR036964">
    <property type="entry name" value="RASGEF_cat_dom_sf"/>
</dbReference>
<dbReference type="InterPro" id="IPR050698">
    <property type="entry name" value="MBL"/>
</dbReference>
<dbReference type="PROSITE" id="PS50003">
    <property type="entry name" value="PH_DOMAIN"/>
    <property type="match status" value="1"/>
</dbReference>
<dbReference type="Pfam" id="PF12796">
    <property type="entry name" value="Ank_2"/>
    <property type="match status" value="2"/>
</dbReference>
<dbReference type="PANTHER" id="PTHR11203:SF37">
    <property type="entry name" value="INTEGRATOR COMPLEX SUBUNIT 11"/>
    <property type="match status" value="1"/>
</dbReference>
<dbReference type="GO" id="GO:0004521">
    <property type="term" value="F:RNA endonuclease activity"/>
    <property type="evidence" value="ECO:0007669"/>
    <property type="project" value="TreeGrafter"/>
</dbReference>
<dbReference type="InterPro" id="IPR037191">
    <property type="entry name" value="VPS9_dom_sf"/>
</dbReference>
<dbReference type="Gene3D" id="2.30.29.30">
    <property type="entry name" value="Pleckstrin-homology domain (PH domain)/Phosphotyrosine-binding domain (PTB)"/>
    <property type="match status" value="1"/>
</dbReference>
<keyword evidence="7" id="KW-1185">Reference proteome</keyword>
<dbReference type="SUPFAM" id="SSF50729">
    <property type="entry name" value="PH domain-like"/>
    <property type="match status" value="1"/>
</dbReference>
<proteinExistence type="predicted"/>
<dbReference type="SUPFAM" id="SSF56281">
    <property type="entry name" value="Metallo-hydrolase/oxidoreductase"/>
    <property type="match status" value="1"/>
</dbReference>
<dbReference type="InterPro" id="IPR036770">
    <property type="entry name" value="Ankyrin_rpt-contain_sf"/>
</dbReference>
<feature type="repeat" description="ANK" evidence="1">
    <location>
        <begin position="635"/>
        <end position="668"/>
    </location>
</feature>
<dbReference type="STRING" id="65357.A0A024FY92"/>
<dbReference type="InterPro" id="IPR002110">
    <property type="entry name" value="Ankyrin_rpt"/>
</dbReference>
<evidence type="ECO:0000256" key="1">
    <source>
        <dbReference type="PROSITE-ProRule" id="PRU00023"/>
    </source>
</evidence>
<dbReference type="EMBL" id="CAIX01000001">
    <property type="protein sequence ID" value="CCI39367.1"/>
    <property type="molecule type" value="Genomic_DNA"/>
</dbReference>
<reference evidence="6 7" key="1">
    <citation type="submission" date="2012-05" db="EMBL/GenBank/DDBJ databases">
        <title>Recombination and specialization in a pathogen metapopulation.</title>
        <authorList>
            <person name="Gardiner A."/>
            <person name="Kemen E."/>
            <person name="Schultz-Larsen T."/>
            <person name="MacLean D."/>
            <person name="Van Oosterhout C."/>
            <person name="Jones J.D.G."/>
        </authorList>
    </citation>
    <scope>NUCLEOTIDE SEQUENCE [LARGE SCALE GENOMIC DNA]</scope>
    <source>
        <strain evidence="6 7">Ac Nc2</strain>
    </source>
</reference>
<dbReference type="GO" id="GO:0005634">
    <property type="term" value="C:nucleus"/>
    <property type="evidence" value="ECO:0007669"/>
    <property type="project" value="TreeGrafter"/>
</dbReference>
<evidence type="ECO:0000256" key="3">
    <source>
        <dbReference type="SAM" id="MobiDB-lite"/>
    </source>
</evidence>
<evidence type="ECO:0000259" key="5">
    <source>
        <dbReference type="PROSITE" id="PS50009"/>
    </source>
</evidence>
<dbReference type="SUPFAM" id="SSF48366">
    <property type="entry name" value="Ras GEF"/>
    <property type="match status" value="1"/>
</dbReference>
<comment type="caution">
    <text evidence="6">The sequence shown here is derived from an EMBL/GenBank/DDBJ whole genome shotgun (WGS) entry which is preliminary data.</text>
</comment>